<evidence type="ECO:0000313" key="3">
    <source>
        <dbReference type="Proteomes" id="UP000295375"/>
    </source>
</evidence>
<comment type="caution">
    <text evidence="2">The sequence shown here is derived from an EMBL/GenBank/DDBJ whole genome shotgun (WGS) entry which is preliminary data.</text>
</comment>
<dbReference type="Proteomes" id="UP000295375">
    <property type="component" value="Unassembled WGS sequence"/>
</dbReference>
<dbReference type="Pfam" id="PF12706">
    <property type="entry name" value="Lactamase_B_2"/>
    <property type="match status" value="1"/>
</dbReference>
<dbReference type="InterPro" id="IPR052533">
    <property type="entry name" value="WalJ/YycJ-like"/>
</dbReference>
<sequence>MRIACLGSGSKGNSLLVADQSTLLMVDCGFPLAETERRLARLGVEPAAITAILVTHEHSDHISGVGPLARRYNLPVMLSQGSYLADRCGTIRALQIMRSEQPVSFGRLRAFPFSVPHDAREPLQWVFDNGEQRFALVTDLGHPTPFVCEQIGACDVLMLECNHDEQMLRTGRYPPALKRRVGGEYGHLSNAQSAALLDGLDRQRLRMVIAAHLSEENNQPILAQAALAAVLGWQPEEVGVAGQQHGFDWITIGGSDRP</sequence>
<organism evidence="2 3">
    <name type="scientific">Permianibacter aggregans</name>
    <dbReference type="NCBI Taxonomy" id="1510150"/>
    <lineage>
        <taxon>Bacteria</taxon>
        <taxon>Pseudomonadati</taxon>
        <taxon>Pseudomonadota</taxon>
        <taxon>Gammaproteobacteria</taxon>
        <taxon>Pseudomonadales</taxon>
        <taxon>Pseudomonadaceae</taxon>
        <taxon>Permianibacter</taxon>
    </lineage>
</organism>
<dbReference type="InterPro" id="IPR036866">
    <property type="entry name" value="RibonucZ/Hydroxyglut_hydro"/>
</dbReference>
<dbReference type="Gene3D" id="3.60.15.10">
    <property type="entry name" value="Ribonuclease Z/Hydroxyacylglutathione hydrolase-like"/>
    <property type="match status" value="1"/>
</dbReference>
<dbReference type="EMBL" id="SNYM01000001">
    <property type="protein sequence ID" value="TDQ51282.1"/>
    <property type="molecule type" value="Genomic_DNA"/>
</dbReference>
<evidence type="ECO:0000313" key="2">
    <source>
        <dbReference type="EMBL" id="TDQ51282.1"/>
    </source>
</evidence>
<dbReference type="RefSeq" id="WP_133587143.1">
    <property type="nucleotide sequence ID" value="NZ_CP037953.1"/>
</dbReference>
<proteinExistence type="predicted"/>
<dbReference type="AlphaFoldDB" id="A0A4R6UVL2"/>
<dbReference type="SMART" id="SM00849">
    <property type="entry name" value="Lactamase_B"/>
    <property type="match status" value="1"/>
</dbReference>
<dbReference type="InterPro" id="IPR001279">
    <property type="entry name" value="Metallo-B-lactamas"/>
</dbReference>
<gene>
    <name evidence="2" type="ORF">EV696_101255</name>
</gene>
<dbReference type="OrthoDB" id="9803916at2"/>
<dbReference type="PANTHER" id="PTHR47619">
    <property type="entry name" value="METALLO-HYDROLASE YYCJ-RELATED"/>
    <property type="match status" value="1"/>
</dbReference>
<name>A0A4R6UVL2_9GAMM</name>
<reference evidence="2 3" key="1">
    <citation type="submission" date="2019-03" db="EMBL/GenBank/DDBJ databases">
        <title>Genomic Encyclopedia of Type Strains, Phase IV (KMG-IV): sequencing the most valuable type-strain genomes for metagenomic binning, comparative biology and taxonomic classification.</title>
        <authorList>
            <person name="Goeker M."/>
        </authorList>
    </citation>
    <scope>NUCLEOTIDE SEQUENCE [LARGE SCALE GENOMIC DNA]</scope>
    <source>
        <strain evidence="2 3">DSM 103792</strain>
    </source>
</reference>
<dbReference type="SUPFAM" id="SSF56281">
    <property type="entry name" value="Metallo-hydrolase/oxidoreductase"/>
    <property type="match status" value="1"/>
</dbReference>
<evidence type="ECO:0000259" key="1">
    <source>
        <dbReference type="SMART" id="SM00849"/>
    </source>
</evidence>
<accession>A0A4R6UVL2</accession>
<protein>
    <submittedName>
        <fullName evidence="2">Phosphoribosyl 1,2-cyclic phosphodiesterase</fullName>
    </submittedName>
</protein>
<keyword evidence="3" id="KW-1185">Reference proteome</keyword>
<feature type="domain" description="Metallo-beta-lactamase" evidence="1">
    <location>
        <begin position="11"/>
        <end position="185"/>
    </location>
</feature>
<dbReference type="PANTHER" id="PTHR47619:SF1">
    <property type="entry name" value="EXODEOXYRIBONUCLEASE WALJ"/>
    <property type="match status" value="1"/>
</dbReference>